<organism evidence="2 3">
    <name type="scientific">Pantoea eucrina</name>
    <dbReference type="NCBI Taxonomy" id="472693"/>
    <lineage>
        <taxon>Bacteria</taxon>
        <taxon>Pseudomonadati</taxon>
        <taxon>Pseudomonadota</taxon>
        <taxon>Gammaproteobacteria</taxon>
        <taxon>Enterobacterales</taxon>
        <taxon>Erwiniaceae</taxon>
        <taxon>Pantoea</taxon>
    </lineage>
</organism>
<dbReference type="Gene3D" id="3.40.630.30">
    <property type="match status" value="1"/>
</dbReference>
<gene>
    <name evidence="2" type="ORF">JJB79_17285</name>
</gene>
<evidence type="ECO:0000259" key="1">
    <source>
        <dbReference type="PROSITE" id="PS51186"/>
    </source>
</evidence>
<dbReference type="GeneID" id="84690398"/>
<dbReference type="SUPFAM" id="SSF55729">
    <property type="entry name" value="Acyl-CoA N-acyltransferases (Nat)"/>
    <property type="match status" value="1"/>
</dbReference>
<dbReference type="InterPro" id="IPR016181">
    <property type="entry name" value="Acyl_CoA_acyltransferase"/>
</dbReference>
<name>A0ABS1Z9N7_9GAMM</name>
<protein>
    <submittedName>
        <fullName evidence="2">GNAT family N-acetyltransferase</fullName>
    </submittedName>
</protein>
<reference evidence="2 3" key="1">
    <citation type="submission" date="2021-01" db="EMBL/GenBank/DDBJ databases">
        <title>Complete genome sequence of Pantoea eucrina OB49, a heavy metal tolerant bacterium with PGPR potential isolated from wheat in Algeria.</title>
        <authorList>
            <person name="Lekired A."/>
            <person name="Ouzari I.H."/>
        </authorList>
    </citation>
    <scope>NUCLEOTIDE SEQUENCE [LARGE SCALE GENOMIC DNA]</scope>
    <source>
        <strain evidence="2 3">OB49</strain>
    </source>
</reference>
<comment type="caution">
    <text evidence="2">The sequence shown here is derived from an EMBL/GenBank/DDBJ whole genome shotgun (WGS) entry which is preliminary data.</text>
</comment>
<evidence type="ECO:0000313" key="2">
    <source>
        <dbReference type="EMBL" id="MBM0749145.1"/>
    </source>
</evidence>
<sequence>MNIITTSRLIIRRFCRDDGTALFSYLHEPATPCFYDERVASLAAAYLEAEKRSTDKSQFAVCLQENNQLIGHLFAENGNDEPDRHTWSAGWHFSPAFHGQGYARESVAALFDYLFKQKYARRIYAWVEDYNVPSRNLCVRLHMRQEACFKEFVSFITEHGEARYDDTLVYAILKKEWDAKRNKNNGDNA</sequence>
<keyword evidence="3" id="KW-1185">Reference proteome</keyword>
<dbReference type="Pfam" id="PF13302">
    <property type="entry name" value="Acetyltransf_3"/>
    <property type="match status" value="1"/>
</dbReference>
<dbReference type="InterPro" id="IPR051531">
    <property type="entry name" value="N-acetyltransferase"/>
</dbReference>
<accession>A0ABS1Z9N7</accession>
<proteinExistence type="predicted"/>
<feature type="domain" description="N-acetyltransferase" evidence="1">
    <location>
        <begin position="9"/>
        <end position="178"/>
    </location>
</feature>
<evidence type="ECO:0000313" key="3">
    <source>
        <dbReference type="Proteomes" id="UP000809137"/>
    </source>
</evidence>
<dbReference type="EMBL" id="JAFCXS010000017">
    <property type="protein sequence ID" value="MBM0749145.1"/>
    <property type="molecule type" value="Genomic_DNA"/>
</dbReference>
<dbReference type="InterPro" id="IPR000182">
    <property type="entry name" value="GNAT_dom"/>
</dbReference>
<dbReference type="Proteomes" id="UP000809137">
    <property type="component" value="Unassembled WGS sequence"/>
</dbReference>
<dbReference type="RefSeq" id="WP_039382847.1">
    <property type="nucleotide sequence ID" value="NZ_CP083448.1"/>
</dbReference>
<dbReference type="PANTHER" id="PTHR43792:SF1">
    <property type="entry name" value="N-ACETYLTRANSFERASE DOMAIN-CONTAINING PROTEIN"/>
    <property type="match status" value="1"/>
</dbReference>
<dbReference type="PROSITE" id="PS51186">
    <property type="entry name" value="GNAT"/>
    <property type="match status" value="1"/>
</dbReference>
<dbReference type="PANTHER" id="PTHR43792">
    <property type="entry name" value="GNAT FAMILY, PUTATIVE (AFU_ORTHOLOGUE AFUA_3G00765)-RELATED-RELATED"/>
    <property type="match status" value="1"/>
</dbReference>